<sequence>MKAFSFFPAMALALTLSISSVQAATDVYVVSGVPSGEFLNMRTGAGINNAITGRIPYNGQGIVTTGEEQKVGSTNWAKVYWNGVGGWVSTSYLQPAGQASKTPAAAVTPEKTPTTATSATAKPATNTLVCTGSEPFWRIDVSDAKLNVNMSDGPQYTVPVTFRQTSANNTTIAVIGGATGTNNTQAFMQKVDSCNDGMSEVKYPYSITAVLNNKQVVSGCCKVQ</sequence>
<evidence type="ECO:0000256" key="1">
    <source>
        <dbReference type="SAM" id="MobiDB-lite"/>
    </source>
</evidence>
<dbReference type="Proteomes" id="UP001236657">
    <property type="component" value="Chromosome"/>
</dbReference>
<organism evidence="4 5">
    <name type="scientific">Thiothrix lacustris</name>
    <dbReference type="NCBI Taxonomy" id="525917"/>
    <lineage>
        <taxon>Bacteria</taxon>
        <taxon>Pseudomonadati</taxon>
        <taxon>Pseudomonadota</taxon>
        <taxon>Gammaproteobacteria</taxon>
        <taxon>Thiotrichales</taxon>
        <taxon>Thiotrichaceae</taxon>
        <taxon>Thiothrix</taxon>
    </lineage>
</organism>
<evidence type="ECO:0000313" key="5">
    <source>
        <dbReference type="Proteomes" id="UP001236657"/>
    </source>
</evidence>
<reference evidence="4 5" key="1">
    <citation type="submission" date="2023-08" db="EMBL/GenBank/DDBJ databases">
        <title>New molecular markers tilS and rpoB for phylogenetic and monitoring studies of the genus Thiothrix biodiversity.</title>
        <authorList>
            <person name="Ravin N.V."/>
            <person name="Smolyakov D."/>
            <person name="Markov N.D."/>
            <person name="Beletsky A.V."/>
            <person name="Mardanov A.V."/>
            <person name="Rudenko T.S."/>
            <person name="Grabovich M.Y."/>
        </authorList>
    </citation>
    <scope>NUCLEOTIDE SEQUENCE [LARGE SCALE GENOMIC DNA]</scope>
    <source>
        <strain evidence="4 5">MK1</strain>
    </source>
</reference>
<evidence type="ECO:0000313" key="4">
    <source>
        <dbReference type="EMBL" id="WML90498.1"/>
    </source>
</evidence>
<dbReference type="EMBL" id="CP133218">
    <property type="protein sequence ID" value="WML90498.1"/>
    <property type="molecule type" value="Genomic_DNA"/>
</dbReference>
<dbReference type="Pfam" id="PF08239">
    <property type="entry name" value="SH3_3"/>
    <property type="match status" value="1"/>
</dbReference>
<evidence type="ECO:0000256" key="2">
    <source>
        <dbReference type="SAM" id="SignalP"/>
    </source>
</evidence>
<accession>A0ABY9MPK8</accession>
<proteinExistence type="predicted"/>
<dbReference type="Gene3D" id="2.30.30.40">
    <property type="entry name" value="SH3 Domains"/>
    <property type="match status" value="1"/>
</dbReference>
<feature type="chain" id="PRO_5045466553" evidence="2">
    <location>
        <begin position="24"/>
        <end position="224"/>
    </location>
</feature>
<gene>
    <name evidence="4" type="ORF">RCF98_16205</name>
</gene>
<name>A0ABY9MPK8_9GAMM</name>
<feature type="signal peptide" evidence="2">
    <location>
        <begin position="1"/>
        <end position="23"/>
    </location>
</feature>
<evidence type="ECO:0000259" key="3">
    <source>
        <dbReference type="PROSITE" id="PS51781"/>
    </source>
</evidence>
<dbReference type="InterPro" id="IPR003646">
    <property type="entry name" value="SH3-like_bac-type"/>
</dbReference>
<keyword evidence="2" id="KW-0732">Signal</keyword>
<feature type="domain" description="SH3b" evidence="3">
    <location>
        <begin position="25"/>
        <end position="97"/>
    </location>
</feature>
<dbReference type="PROSITE" id="PS51781">
    <property type="entry name" value="SH3B"/>
    <property type="match status" value="1"/>
</dbReference>
<protein>
    <submittedName>
        <fullName evidence="4">SH3 domain-containing protein</fullName>
    </submittedName>
</protein>
<keyword evidence="5" id="KW-1185">Reference proteome</keyword>
<feature type="region of interest" description="Disordered" evidence="1">
    <location>
        <begin position="101"/>
        <end position="120"/>
    </location>
</feature>
<dbReference type="RefSeq" id="WP_308894965.1">
    <property type="nucleotide sequence ID" value="NZ_CP133218.1"/>
</dbReference>